<dbReference type="Proteomes" id="UP001184693">
    <property type="component" value="Unassembled WGS sequence"/>
</dbReference>
<accession>A0A2J6EAS1</accession>
<organism evidence="4 5">
    <name type="scientific">Streptococcus pneumoniae</name>
    <dbReference type="NCBI Taxonomy" id="1313"/>
    <lineage>
        <taxon>Bacteria</taxon>
        <taxon>Bacillati</taxon>
        <taxon>Bacillota</taxon>
        <taxon>Bacilli</taxon>
        <taxon>Lactobacillales</taxon>
        <taxon>Streptococcaceae</taxon>
        <taxon>Streptococcus</taxon>
    </lineage>
</organism>
<name>A0A2J6EAS1_STREE</name>
<evidence type="ECO:0000313" key="4">
    <source>
        <dbReference type="EMBL" id="VKB50638.1"/>
    </source>
</evidence>
<dbReference type="PANTHER" id="PTHR43445">
    <property type="entry name" value="UDP-N-ACETYLMURAMATE--L-ALANINE LIGASE-RELATED"/>
    <property type="match status" value="1"/>
</dbReference>
<dbReference type="EC" id="6.3.2.8" evidence="4"/>
<dbReference type="Pfam" id="PF01225">
    <property type="entry name" value="Mur_ligase"/>
    <property type="match status" value="1"/>
</dbReference>
<evidence type="ECO:0000313" key="3">
    <source>
        <dbReference type="EMBL" id="MDS8039501.1"/>
    </source>
</evidence>
<dbReference type="Proteomes" id="UP000358702">
    <property type="component" value="Unassembled WGS sequence"/>
</dbReference>
<protein>
    <submittedName>
        <fullName evidence="3">Mur ligase domain-containing protein</fullName>
    </submittedName>
    <submittedName>
        <fullName evidence="4">UDP-N-acetylmuramate--L-alanine ligase</fullName>
        <ecNumber evidence="4">6.3.2.8</ecNumber>
    </submittedName>
</protein>
<dbReference type="PANTHER" id="PTHR43445:SF3">
    <property type="entry name" value="UDP-N-ACETYLMURAMATE--L-ALANINE LIGASE"/>
    <property type="match status" value="1"/>
</dbReference>
<dbReference type="AlphaFoldDB" id="A0A2J6EAS1"/>
<evidence type="ECO:0000313" key="5">
    <source>
        <dbReference type="Proteomes" id="UP000358702"/>
    </source>
</evidence>
<feature type="domain" description="Mur ligase central" evidence="2">
    <location>
        <begin position="108"/>
        <end position="200"/>
    </location>
</feature>
<dbReference type="InterPro" id="IPR013221">
    <property type="entry name" value="Mur_ligase_cen"/>
</dbReference>
<dbReference type="InterPro" id="IPR050061">
    <property type="entry name" value="MurCDEF_pg_biosynth"/>
</dbReference>
<sequence>MRVHILGISGNGMRGIAEILKQQGHTVSGTDTGNSISKSEMRDLGFVIFDAHSPQNVKNVNLVIYSSAIANDNTEILEAHRLFIPVWSRMKAVNWLFSNKRNKIGVIGSVGKTSTVSIIESILEAKGNNSVYIGAKSPKLDKFGKYGTSDIAIIECCEYRNAFYEMILDTVVLTDITENHEDFFGSGIRNTIKSIRNFLYICKATKIYLPNKLEKYFYDFEITTYGESYDSQLRLDYYDTQKLEVSLLGRKEIFKLNKPIPKQYILKCLPAFQIALENGVRIEEINTGIQGIKLPSRRLEKKNNFKFLTSYDDNARNVEQIENTIEALLEIHRDRKIFIFLNIWGKKNKRNIEKMIYLFNKYGMVTFILDELGDAAIGKGGVEDEGIIDKISHHPNLKFRNVDMYHKNYFIEKLGYSFTDNNTIFVTCGYDRNVERFNRVHHILETLYLEGFKNDEYTKNN</sequence>
<dbReference type="EMBL" id="CAANCB010000002">
    <property type="protein sequence ID" value="VKB50638.1"/>
    <property type="molecule type" value="Genomic_DNA"/>
</dbReference>
<dbReference type="InterPro" id="IPR036565">
    <property type="entry name" value="Mur-like_cat_sf"/>
</dbReference>
<evidence type="ECO:0000259" key="1">
    <source>
        <dbReference type="Pfam" id="PF01225"/>
    </source>
</evidence>
<dbReference type="SUPFAM" id="SSF53623">
    <property type="entry name" value="MurD-like peptide ligases, catalytic domain"/>
    <property type="match status" value="1"/>
</dbReference>
<gene>
    <name evidence="4" type="primary">murC_2</name>
    <name evidence="3" type="ORF">RLG82_11125</name>
    <name evidence="4" type="ORF">SAMEA3353631_00414</name>
</gene>
<dbReference type="Pfam" id="PF08245">
    <property type="entry name" value="Mur_ligase_M"/>
    <property type="match status" value="1"/>
</dbReference>
<reference evidence="4 5" key="1">
    <citation type="submission" date="2019-04" db="EMBL/GenBank/DDBJ databases">
        <authorList>
            <consortium name="Pathogen Informatics"/>
        </authorList>
    </citation>
    <scope>NUCLEOTIDE SEQUENCE [LARGE SCALE GENOMIC DNA]</scope>
    <source>
        <strain evidence="4 5">GPSC21</strain>
    </source>
</reference>
<dbReference type="RefSeq" id="WP_061460338.1">
    <property type="nucleotide sequence ID" value="NZ_FIWF01000003.1"/>
</dbReference>
<proteinExistence type="predicted"/>
<evidence type="ECO:0000259" key="2">
    <source>
        <dbReference type="Pfam" id="PF08245"/>
    </source>
</evidence>
<feature type="domain" description="Mur ligase N-terminal catalytic" evidence="1">
    <location>
        <begin position="3"/>
        <end position="100"/>
    </location>
</feature>
<keyword evidence="4" id="KW-0436">Ligase</keyword>
<dbReference type="InterPro" id="IPR000713">
    <property type="entry name" value="Mur_ligase_N"/>
</dbReference>
<dbReference type="GO" id="GO:0005524">
    <property type="term" value="F:ATP binding"/>
    <property type="evidence" value="ECO:0007669"/>
    <property type="project" value="InterPro"/>
</dbReference>
<dbReference type="EMBL" id="JAVPGZ010000230">
    <property type="protein sequence ID" value="MDS8039501.1"/>
    <property type="molecule type" value="Genomic_DNA"/>
</dbReference>
<dbReference type="SUPFAM" id="SSF51984">
    <property type="entry name" value="MurCD N-terminal domain"/>
    <property type="match status" value="1"/>
</dbReference>
<dbReference type="Gene3D" id="3.40.1190.10">
    <property type="entry name" value="Mur-like, catalytic domain"/>
    <property type="match status" value="1"/>
</dbReference>
<dbReference type="Gene3D" id="3.40.50.720">
    <property type="entry name" value="NAD(P)-binding Rossmann-like Domain"/>
    <property type="match status" value="1"/>
</dbReference>
<dbReference type="GO" id="GO:0008763">
    <property type="term" value="F:UDP-N-acetylmuramate-L-alanine ligase activity"/>
    <property type="evidence" value="ECO:0007669"/>
    <property type="project" value="UniProtKB-EC"/>
</dbReference>
<reference evidence="3" key="2">
    <citation type="submission" date="2023-06" db="EMBL/GenBank/DDBJ databases">
        <title>PCVPA Blantyre Malawi Pneumococcal carriage surveillance isolates.</title>
        <authorList>
            <person name="Obolski U."/>
            <person name="Swarthout T.D."/>
            <person name="Kalizang'Oma A."/>
            <person name="Mwalukomo T.S."/>
            <person name="Cave R."/>
            <person name="Brown C."/>
            <person name="Cornick J."/>
            <person name="Kamng'Ona A."/>
            <person name="Msefula J."/>
            <person name="French N."/>
            <person name="Hyderman R."/>
        </authorList>
    </citation>
    <scope>NUCLEOTIDE SEQUENCE</scope>
    <source>
        <strain evidence="3">BVY8TH</strain>
    </source>
</reference>
<comment type="caution">
    <text evidence="4">The sequence shown here is derived from an EMBL/GenBank/DDBJ whole genome shotgun (WGS) entry which is preliminary data.</text>
</comment>